<dbReference type="RefSeq" id="WP_092046864.1">
    <property type="nucleotide sequence ID" value="NZ_FOQD01000001.1"/>
</dbReference>
<dbReference type="Proteomes" id="UP000199518">
    <property type="component" value="Unassembled WGS sequence"/>
</dbReference>
<dbReference type="InterPro" id="IPR011335">
    <property type="entry name" value="Restrct_endonuc-II-like"/>
</dbReference>
<gene>
    <name evidence="2" type="ORF">SAMN05421753_101101</name>
</gene>
<dbReference type="PANTHER" id="PTHR38590">
    <property type="entry name" value="BLL0828 PROTEIN"/>
    <property type="match status" value="1"/>
</dbReference>
<dbReference type="SUPFAM" id="SSF52980">
    <property type="entry name" value="Restriction endonuclease-like"/>
    <property type="match status" value="1"/>
</dbReference>
<dbReference type="Pfam" id="PF04480">
    <property type="entry name" value="DUF559"/>
    <property type="match status" value="1"/>
</dbReference>
<dbReference type="CDD" id="cd01038">
    <property type="entry name" value="Endonuclease_DUF559"/>
    <property type="match status" value="1"/>
</dbReference>
<dbReference type="OrthoDB" id="9798754at2"/>
<evidence type="ECO:0000313" key="2">
    <source>
        <dbReference type="EMBL" id="SFH54550.1"/>
    </source>
</evidence>
<dbReference type="PANTHER" id="PTHR38590:SF1">
    <property type="entry name" value="BLL0828 PROTEIN"/>
    <property type="match status" value="1"/>
</dbReference>
<keyword evidence="2" id="KW-0378">Hydrolase</keyword>
<dbReference type="STRING" id="1576369.SAMN05421753_101101"/>
<accession>A0A1I3AX75</accession>
<proteinExistence type="predicted"/>
<dbReference type="InterPro" id="IPR007569">
    <property type="entry name" value="DUF559"/>
</dbReference>
<organism evidence="2 3">
    <name type="scientific">Planctomicrobium piriforme</name>
    <dbReference type="NCBI Taxonomy" id="1576369"/>
    <lineage>
        <taxon>Bacteria</taxon>
        <taxon>Pseudomonadati</taxon>
        <taxon>Planctomycetota</taxon>
        <taxon>Planctomycetia</taxon>
        <taxon>Planctomycetales</taxon>
        <taxon>Planctomycetaceae</taxon>
        <taxon>Planctomicrobium</taxon>
    </lineage>
</organism>
<dbReference type="InterPro" id="IPR047216">
    <property type="entry name" value="Endonuclease_DUF559_bact"/>
</dbReference>
<dbReference type="EMBL" id="FOQD01000001">
    <property type="protein sequence ID" value="SFH54550.1"/>
    <property type="molecule type" value="Genomic_DNA"/>
</dbReference>
<feature type="domain" description="DUF559" evidence="1">
    <location>
        <begin position="12"/>
        <end position="113"/>
    </location>
</feature>
<name>A0A1I3AX75_9PLAN</name>
<dbReference type="Gene3D" id="3.40.960.10">
    <property type="entry name" value="VSR Endonuclease"/>
    <property type="match status" value="1"/>
</dbReference>
<evidence type="ECO:0000259" key="1">
    <source>
        <dbReference type="Pfam" id="PF04480"/>
    </source>
</evidence>
<sequence>MSNPPDKQDWLQIRARELRKEATQPERILWRALRNRRLCKLKFLRQCVIDEFVVDFVCREQKLIIEIDGDSHAERAAKDFLREQRLKADGYRVFRVSNDDVLTNLEGVLIGIVAAAGIDPAKWRDGFVD</sequence>
<dbReference type="GO" id="GO:0004519">
    <property type="term" value="F:endonuclease activity"/>
    <property type="evidence" value="ECO:0007669"/>
    <property type="project" value="UniProtKB-KW"/>
</dbReference>
<keyword evidence="2" id="KW-0540">Nuclease</keyword>
<protein>
    <submittedName>
        <fullName evidence="2">Very-short-patch-repair endonuclease</fullName>
    </submittedName>
</protein>
<dbReference type="AlphaFoldDB" id="A0A1I3AX75"/>
<reference evidence="3" key="1">
    <citation type="submission" date="2016-10" db="EMBL/GenBank/DDBJ databases">
        <authorList>
            <person name="Varghese N."/>
            <person name="Submissions S."/>
        </authorList>
    </citation>
    <scope>NUCLEOTIDE SEQUENCE [LARGE SCALE GENOMIC DNA]</scope>
    <source>
        <strain evidence="3">DSM 26348</strain>
    </source>
</reference>
<evidence type="ECO:0000313" key="3">
    <source>
        <dbReference type="Proteomes" id="UP000199518"/>
    </source>
</evidence>
<keyword evidence="2" id="KW-0255">Endonuclease</keyword>
<keyword evidence="3" id="KW-1185">Reference proteome</keyword>